<evidence type="ECO:0000313" key="2">
    <source>
        <dbReference type="Proteomes" id="UP000605676"/>
    </source>
</evidence>
<dbReference type="Pfam" id="PF19652">
    <property type="entry name" value="DUF6155"/>
    <property type="match status" value="1"/>
</dbReference>
<dbReference type="InterPro" id="IPR046153">
    <property type="entry name" value="DUF6155"/>
</dbReference>
<dbReference type="Proteomes" id="UP000605676">
    <property type="component" value="Unassembled WGS sequence"/>
</dbReference>
<sequence>MGFREVKSELNKLDKAELIKHIGELYKKYKPVKEYFDFYANPDEEGLLEEYKIKVHEAFYPKRGYGYKLSTARNAITAFKKLGVSVNAQIDLLLQYVESGVKFTCEFGDIDEAYYTSLENAYVKALQEADKNSILDKFHDRALGIVDDTIHMGWGFHDYLSEVFYQYYE</sequence>
<dbReference type="RefSeq" id="WP_200465878.1">
    <property type="nucleotide sequence ID" value="NZ_JAENRR010000038.1"/>
</dbReference>
<comment type="caution">
    <text evidence="1">The sequence shown here is derived from an EMBL/GenBank/DDBJ whole genome shotgun (WGS) entry which is preliminary data.</text>
</comment>
<dbReference type="EMBL" id="JAENRR010000038">
    <property type="protein sequence ID" value="MBK3518652.1"/>
    <property type="molecule type" value="Genomic_DNA"/>
</dbReference>
<accession>A0ABS1HLW3</accession>
<organism evidence="1 2">
    <name type="scientific">Carboxylicivirga marina</name>
    <dbReference type="NCBI Taxonomy" id="2800988"/>
    <lineage>
        <taxon>Bacteria</taxon>
        <taxon>Pseudomonadati</taxon>
        <taxon>Bacteroidota</taxon>
        <taxon>Bacteroidia</taxon>
        <taxon>Marinilabiliales</taxon>
        <taxon>Marinilabiliaceae</taxon>
        <taxon>Carboxylicivirga</taxon>
    </lineage>
</organism>
<reference evidence="1 2" key="1">
    <citation type="submission" date="2021-01" db="EMBL/GenBank/DDBJ databases">
        <title>Carboxyliciviraga sp.nov., isolated from coastal sediments.</title>
        <authorList>
            <person name="Lu D."/>
            <person name="Zhang T."/>
        </authorList>
    </citation>
    <scope>NUCLEOTIDE SEQUENCE [LARGE SCALE GENOMIC DNA]</scope>
    <source>
        <strain evidence="1 2">N1Y132</strain>
    </source>
</reference>
<evidence type="ECO:0000313" key="1">
    <source>
        <dbReference type="EMBL" id="MBK3518652.1"/>
    </source>
</evidence>
<proteinExistence type="predicted"/>
<protein>
    <submittedName>
        <fullName evidence="1">Uncharacterized protein</fullName>
    </submittedName>
</protein>
<gene>
    <name evidence="1" type="ORF">JIV24_15000</name>
</gene>
<keyword evidence="2" id="KW-1185">Reference proteome</keyword>
<name>A0ABS1HLW3_9BACT</name>